<dbReference type="Gene3D" id="3.30.460.40">
    <property type="match status" value="1"/>
</dbReference>
<dbReference type="SUPFAM" id="SSF81301">
    <property type="entry name" value="Nucleotidyltransferase"/>
    <property type="match status" value="1"/>
</dbReference>
<reference evidence="2" key="1">
    <citation type="journal article" date="2019" name="Int. J. Syst. Evol. Microbiol.">
        <title>The Global Catalogue of Microorganisms (GCM) 10K type strain sequencing project: providing services to taxonomists for standard genome sequencing and annotation.</title>
        <authorList>
            <consortium name="The Broad Institute Genomics Platform"/>
            <consortium name="The Broad Institute Genome Sequencing Center for Infectious Disease"/>
            <person name="Wu L."/>
            <person name="Ma J."/>
        </authorList>
    </citation>
    <scope>NUCLEOTIDE SEQUENCE [LARGE SCALE GENOMIC DNA]</scope>
    <source>
        <strain evidence="2">CGMCC 1.12966</strain>
    </source>
</reference>
<name>A0ABQ3HSL3_9SPHI</name>
<accession>A0ABQ3HSL3</accession>
<dbReference type="InterPro" id="IPR043519">
    <property type="entry name" value="NT_sf"/>
</dbReference>
<comment type="caution">
    <text evidence="1">The sequence shown here is derived from an EMBL/GenBank/DDBJ whole genome shotgun (WGS) entry which is preliminary data.</text>
</comment>
<organism evidence="1 2">
    <name type="scientific">Sphingobacterium griseoflavum</name>
    <dbReference type="NCBI Taxonomy" id="1474952"/>
    <lineage>
        <taxon>Bacteria</taxon>
        <taxon>Pseudomonadati</taxon>
        <taxon>Bacteroidota</taxon>
        <taxon>Sphingobacteriia</taxon>
        <taxon>Sphingobacteriales</taxon>
        <taxon>Sphingobacteriaceae</taxon>
        <taxon>Sphingobacterium</taxon>
    </lineage>
</organism>
<protein>
    <recommendedName>
        <fullName evidence="3">Nucleotidyltransferase</fullName>
    </recommendedName>
</protein>
<evidence type="ECO:0000313" key="2">
    <source>
        <dbReference type="Proteomes" id="UP000620550"/>
    </source>
</evidence>
<evidence type="ECO:0008006" key="3">
    <source>
        <dbReference type="Google" id="ProtNLM"/>
    </source>
</evidence>
<sequence>MYGEVVLILSKDTVYTSMEELEKEEELASQAFFKEALTLLHESRLPYMLGGAFAMFHYTGIFRPTKDLDIFCKSTEYVPILKFFAEQGYRVENTDVRWLAKVYKDDHYIDIIFDSVNHICTVDDSWYERAAHGHFMDIPVRFIPAEELIWCKLYVQNRERNDNADINHTLLKYGKQLNWDHLLFRIDAHWHLLLSQLLSFQFVYPSEYADIIPQKLFMNLLERAKEQYDLPPPVEKVCRGPLIDQTQYQVDVREWNYKSYTIKTV</sequence>
<dbReference type="InterPro" id="IPR019646">
    <property type="entry name" value="Aminoglyc_AdlTrfase"/>
</dbReference>
<dbReference type="Proteomes" id="UP000620550">
    <property type="component" value="Unassembled WGS sequence"/>
</dbReference>
<dbReference type="Pfam" id="PF10706">
    <property type="entry name" value="Aminoglyc_resit"/>
    <property type="match status" value="1"/>
</dbReference>
<dbReference type="EMBL" id="BNAF01000004">
    <property type="protein sequence ID" value="GHE30865.1"/>
    <property type="molecule type" value="Genomic_DNA"/>
</dbReference>
<gene>
    <name evidence="1" type="ORF">GCM10017764_12340</name>
</gene>
<evidence type="ECO:0000313" key="1">
    <source>
        <dbReference type="EMBL" id="GHE30865.1"/>
    </source>
</evidence>
<proteinExistence type="predicted"/>
<keyword evidence="2" id="KW-1185">Reference proteome</keyword>